<keyword evidence="3 7" id="KW-0547">Nucleotide-binding</keyword>
<dbReference type="Gene3D" id="3.40.50.300">
    <property type="entry name" value="P-loop containing nucleotide triphosphate hydrolases"/>
    <property type="match status" value="2"/>
</dbReference>
<keyword evidence="6 7" id="KW-0238">DNA-binding</keyword>
<evidence type="ECO:0000256" key="4">
    <source>
        <dbReference type="ARBA" id="ARBA00022840"/>
    </source>
</evidence>
<evidence type="ECO:0000256" key="3">
    <source>
        <dbReference type="ARBA" id="ARBA00022741"/>
    </source>
</evidence>
<comment type="function">
    <text evidence="7">Required for chromosome condensation and partitioning.</text>
</comment>
<dbReference type="Pfam" id="PF02463">
    <property type="entry name" value="SMC_N"/>
    <property type="match status" value="1"/>
</dbReference>
<dbReference type="CDD" id="cd03278">
    <property type="entry name" value="ABC_SMC_barmotin"/>
    <property type="match status" value="1"/>
</dbReference>
<feature type="coiled-coil region" evidence="7">
    <location>
        <begin position="470"/>
        <end position="501"/>
    </location>
</feature>
<comment type="subcellular location">
    <subcellularLocation>
        <location evidence="1 7">Cytoplasm</location>
    </subcellularLocation>
</comment>
<evidence type="ECO:0000256" key="6">
    <source>
        <dbReference type="ARBA" id="ARBA00023125"/>
    </source>
</evidence>
<evidence type="ECO:0000256" key="1">
    <source>
        <dbReference type="ARBA" id="ARBA00004496"/>
    </source>
</evidence>
<feature type="binding site" evidence="7">
    <location>
        <begin position="32"/>
        <end position="39"/>
    </location>
    <ligand>
        <name>ATP</name>
        <dbReference type="ChEBI" id="CHEBI:30616"/>
    </ligand>
</feature>
<keyword evidence="4 7" id="KW-0067">ATP-binding</keyword>
<feature type="coiled-coil region" evidence="7">
    <location>
        <begin position="370"/>
        <end position="404"/>
    </location>
</feature>
<dbReference type="GO" id="GO:0006260">
    <property type="term" value="P:DNA replication"/>
    <property type="evidence" value="ECO:0007669"/>
    <property type="project" value="UniProtKB-UniRule"/>
</dbReference>
<dbReference type="InterPro" id="IPR024704">
    <property type="entry name" value="SMC"/>
</dbReference>
<feature type="coiled-coil region" evidence="7">
    <location>
        <begin position="654"/>
        <end position="688"/>
    </location>
</feature>
<keyword evidence="5 7" id="KW-0175">Coiled coil</keyword>
<evidence type="ECO:0000256" key="5">
    <source>
        <dbReference type="ARBA" id="ARBA00023054"/>
    </source>
</evidence>
<sequence>MKFTRLRISGFKSFVEPTELYIEPGLTAIVGPNGCGKSNLFDALRWVMGENRPTSVRGAEMDDVIFAGSSGRPARNVAEVTLAVDNSDRTANPPYADYETIEISRRIEREAGSVYRINGRDVRQKDVQLFFADASSGAASTAFVRQGQIGQLVSQKPLARRAILEEAAGISGLHARRHEAELRLKAAETNLNRLEDVIKEVEGQLSSLKRQARQASRYRNLSGHIRRAEALAHYLRWTAAALKTSAAQEALEAASAIVTQATDTAAVASTLQAHTSEILPPLREAEAERAAALQRLIQQKNILEAEEKRAQELAQSLRQRIAQTEADLSREHALKTDATTALEALSTESTDLEAAQERAAADLADADQKNGELNAALYEAEKLLERLTAELAERNAKQASLERQRRSANDLVESTNVQLLAAENRHATALENAAADPDVSAAEAAVAEARSLAEIAIAAAEMARTEFARVDEAERAARAAMEAAEAEARATRDAAERVAREAMEAVEREGRAAVEAVEREGRAALDEAEREGRTLVETTERDGRAALEAAEREGRALIEAAEREGRAAMEAADREGRSKIEEIDRESRALLEVIDREGRASVETADREGRAAIDAAEREGRAALETAEREGRAAIDTAEREGRAAIDAADRDGRAALEAIERDKRSVLEEAEREVQKLQAESSALARVLSPSGESLWPPLVDAVNVQPGYEGALAAALGDELQDPLDEAAPRHWRDLGDFPSRVGLPGGVTALVEYVSGPHAMSRRLTMTGVVSPEEGAALQSQLMPGQRLVSPRGDLWRWDGYRASADAPSAAAVRLEQRNRLSELEGLIAEAKEARRIASEAYFSAKTEAEETYRTAKAAAEASYKSAKEAAEEAYLLATTAAEDSYKSRKSAAVEAHSVAKTAAEQAYAQKRSEAETSYRAAKADAEAAHAAALSAAQEAYAARKAEADAAYQTGKQAAEAAYQAAKAEADAAYQSGNAEAEAAYRGRKEAADQTYSTNKQTAEEAYLTALSAAEETYLAAKTAGEAVYETAKAAAEVSRQALRTAEQEERNCAAAIIAAQEEATKAARQAAERANQLAALEAEIKRLTEARDQAQENANAATQALEEMGDGAELTQAVANARENAAEARGAAANARAVLDGLKRDGEARARRLATIAEERTRWEEREVAASSQVAELERRWTELSEELVAAEAAPAEIAEKTHALLDAIGVAEAARKEAGDARAEAEAKLSEADKAAKLADQAHSAAREERARAEAVLEADNARLTELLQRIRDELDCAPEELAERAEIAEGDELPPLEIAEKKVEKLKQEREGLGGVNLRAEEEANELETRLTGLTTDRDDLTGAIERLRRGIQSLNREGRERLQEAYTKVNENFQMLYAKLFEGGEAKLTFTESEDPLEAGLEIFARPPGKRLQSLQLLSGGEQALTAMSLIFAVFLVNPAPVCVLDEVDAPLDDANVERFCNMLEEMTKMTDTRFLVITHHALTMSKMHRLFGVTMAERGVSQLVSVSLAEAERVAAE</sequence>
<feature type="coiled-coil region" evidence="7">
    <location>
        <begin position="170"/>
        <end position="218"/>
    </location>
</feature>
<feature type="coiled-coil region" evidence="7">
    <location>
        <begin position="1032"/>
        <end position="1364"/>
    </location>
</feature>
<dbReference type="HAMAP" id="MF_01894">
    <property type="entry name" value="Smc_prok"/>
    <property type="match status" value="1"/>
</dbReference>
<organism evidence="9 10">
    <name type="scientific">Rhizomicrobium palustre</name>
    <dbReference type="NCBI Taxonomy" id="189966"/>
    <lineage>
        <taxon>Bacteria</taxon>
        <taxon>Pseudomonadati</taxon>
        <taxon>Pseudomonadota</taxon>
        <taxon>Alphaproteobacteria</taxon>
        <taxon>Micropepsales</taxon>
        <taxon>Micropepsaceae</taxon>
        <taxon>Rhizomicrobium</taxon>
    </lineage>
</organism>
<feature type="domain" description="RecF/RecN/SMC N-terminal" evidence="8">
    <location>
        <begin position="4"/>
        <end position="1509"/>
    </location>
</feature>
<keyword evidence="2 7" id="KW-0963">Cytoplasm</keyword>
<dbReference type="EMBL" id="JAASRM010000001">
    <property type="protein sequence ID" value="NIK90173.1"/>
    <property type="molecule type" value="Genomic_DNA"/>
</dbReference>
<evidence type="ECO:0000256" key="2">
    <source>
        <dbReference type="ARBA" id="ARBA00022490"/>
    </source>
</evidence>
<proteinExistence type="inferred from homology"/>
<comment type="similarity">
    <text evidence="7">Belongs to the SMC family.</text>
</comment>
<comment type="caution">
    <text evidence="9">The sequence shown here is derived from an EMBL/GenBank/DDBJ whole genome shotgun (WGS) entry which is preliminary data.</text>
</comment>
<protein>
    <recommendedName>
        <fullName evidence="7">Chromosome partition protein Smc</fullName>
    </recommendedName>
</protein>
<comment type="subunit">
    <text evidence="7">Homodimer.</text>
</comment>
<dbReference type="FunFam" id="3.40.50.300:FF:000901">
    <property type="entry name" value="Chromosome partition protein Smc"/>
    <property type="match status" value="1"/>
</dbReference>
<dbReference type="GO" id="GO:0030261">
    <property type="term" value="P:chromosome condensation"/>
    <property type="evidence" value="ECO:0007669"/>
    <property type="project" value="InterPro"/>
</dbReference>
<dbReference type="GO" id="GO:0003677">
    <property type="term" value="F:DNA binding"/>
    <property type="evidence" value="ECO:0007669"/>
    <property type="project" value="UniProtKB-UniRule"/>
</dbReference>
<feature type="coiled-coil region" evidence="7">
    <location>
        <begin position="817"/>
        <end position="844"/>
    </location>
</feature>
<evidence type="ECO:0000259" key="8">
    <source>
        <dbReference type="Pfam" id="PF02463"/>
    </source>
</evidence>
<dbReference type="GO" id="GO:0005524">
    <property type="term" value="F:ATP binding"/>
    <property type="evidence" value="ECO:0007669"/>
    <property type="project" value="UniProtKB-UniRule"/>
</dbReference>
<comment type="domain">
    <text evidence="7">Contains large globular domains required for ATP hydrolysis at each terminus and a third globular domain forming a flexible hinge near the middle of the molecule. These domains are separated by coiled-coil structures.</text>
</comment>
<dbReference type="GO" id="GO:0016887">
    <property type="term" value="F:ATP hydrolysis activity"/>
    <property type="evidence" value="ECO:0007669"/>
    <property type="project" value="InterPro"/>
</dbReference>
<gene>
    <name evidence="7" type="primary">smc</name>
    <name evidence="9" type="ORF">FHS83_003491</name>
</gene>
<dbReference type="SUPFAM" id="SSF52540">
    <property type="entry name" value="P-loop containing nucleoside triphosphate hydrolases"/>
    <property type="match status" value="1"/>
</dbReference>
<dbReference type="InterPro" id="IPR011890">
    <property type="entry name" value="SMC_prok"/>
</dbReference>
<dbReference type="PANTHER" id="PTHR43977">
    <property type="entry name" value="STRUCTURAL MAINTENANCE OF CHROMOSOMES PROTEIN 3"/>
    <property type="match status" value="1"/>
</dbReference>
<reference evidence="9 10" key="1">
    <citation type="submission" date="2020-03" db="EMBL/GenBank/DDBJ databases">
        <title>Genomic Encyclopedia of Type Strains, Phase IV (KMG-IV): sequencing the most valuable type-strain genomes for metagenomic binning, comparative biology and taxonomic classification.</title>
        <authorList>
            <person name="Goeker M."/>
        </authorList>
    </citation>
    <scope>NUCLEOTIDE SEQUENCE [LARGE SCALE GENOMIC DNA]</scope>
    <source>
        <strain evidence="9 10">DSM 19867</strain>
    </source>
</reference>
<keyword evidence="10" id="KW-1185">Reference proteome</keyword>
<dbReference type="GO" id="GO:0007059">
    <property type="term" value="P:chromosome segregation"/>
    <property type="evidence" value="ECO:0007669"/>
    <property type="project" value="UniProtKB-UniRule"/>
</dbReference>
<evidence type="ECO:0000256" key="7">
    <source>
        <dbReference type="HAMAP-Rule" id="MF_01894"/>
    </source>
</evidence>
<evidence type="ECO:0000313" key="9">
    <source>
        <dbReference type="EMBL" id="NIK90173.1"/>
    </source>
</evidence>
<dbReference type="InterPro" id="IPR003395">
    <property type="entry name" value="RecF/RecN/SMC_N"/>
</dbReference>
<feature type="coiled-coil region" evidence="7">
    <location>
        <begin position="282"/>
        <end position="327"/>
    </location>
</feature>
<name>A0A846N3I6_9PROT</name>
<accession>A0A846N3I6</accession>
<dbReference type="GO" id="GO:0005737">
    <property type="term" value="C:cytoplasm"/>
    <property type="evidence" value="ECO:0007669"/>
    <property type="project" value="UniProtKB-SubCell"/>
</dbReference>
<dbReference type="InterPro" id="IPR027417">
    <property type="entry name" value="P-loop_NTPase"/>
</dbReference>
<dbReference type="PIRSF" id="PIRSF005719">
    <property type="entry name" value="SMC"/>
    <property type="match status" value="1"/>
</dbReference>
<dbReference type="GO" id="GO:0007062">
    <property type="term" value="P:sister chromatid cohesion"/>
    <property type="evidence" value="ECO:0007669"/>
    <property type="project" value="InterPro"/>
</dbReference>
<dbReference type="RefSeq" id="WP_167084513.1">
    <property type="nucleotide sequence ID" value="NZ_BAAADC010000001.1"/>
</dbReference>
<evidence type="ECO:0000313" key="10">
    <source>
        <dbReference type="Proteomes" id="UP000570514"/>
    </source>
</evidence>
<dbReference type="Proteomes" id="UP000570514">
    <property type="component" value="Unassembled WGS sequence"/>
</dbReference>